<name>A0A9X7WKG2_9MYCO</name>
<dbReference type="Proteomes" id="UP000825008">
    <property type="component" value="Chromosome"/>
</dbReference>
<sequence>MNAAMAKDEERLSEEISSVNRTDEPTQPQLASAASTFALLSSPARLHVMWLAAQDAYDVTTLARRAGVNVATMSQHLTKLRLAGLINARRDGRHHIYTVDDPHILTLLQQIFAHIAPDGSLAPDPPRGGSSS</sequence>
<dbReference type="PANTHER" id="PTHR43132">
    <property type="entry name" value="ARSENICAL RESISTANCE OPERON REPRESSOR ARSR-RELATED"/>
    <property type="match status" value="1"/>
</dbReference>
<dbReference type="SMART" id="SM00418">
    <property type="entry name" value="HTH_ARSR"/>
    <property type="match status" value="1"/>
</dbReference>
<evidence type="ECO:0000256" key="2">
    <source>
        <dbReference type="ARBA" id="ARBA00023125"/>
    </source>
</evidence>
<dbReference type="PRINTS" id="PR00778">
    <property type="entry name" value="HTHARSR"/>
</dbReference>
<keyword evidence="3" id="KW-0804">Transcription</keyword>
<dbReference type="InterPro" id="IPR036388">
    <property type="entry name" value="WH-like_DNA-bd_sf"/>
</dbReference>
<accession>A0A9X7WKG2</accession>
<feature type="region of interest" description="Disordered" evidence="4">
    <location>
        <begin position="1"/>
        <end position="30"/>
    </location>
</feature>
<keyword evidence="1" id="KW-0805">Transcription regulation</keyword>
<reference evidence="6" key="1">
    <citation type="submission" date="2021-08" db="EMBL/GenBank/DDBJ databases">
        <title>Whole genome sequencing of non-tuberculosis mycobacteria type-strains.</title>
        <authorList>
            <person name="Igarashi Y."/>
            <person name="Osugi A."/>
            <person name="Mitarai S."/>
        </authorList>
    </citation>
    <scope>NUCLEOTIDE SEQUENCE</scope>
    <source>
        <strain evidence="6">JCM 30995</strain>
    </source>
</reference>
<dbReference type="GO" id="GO:0003700">
    <property type="term" value="F:DNA-binding transcription factor activity"/>
    <property type="evidence" value="ECO:0007669"/>
    <property type="project" value="InterPro"/>
</dbReference>
<protein>
    <submittedName>
        <fullName evidence="6">Metalloregulator ArsR/SmtB family transcription factor</fullName>
    </submittedName>
</protein>
<gene>
    <name evidence="6" type="ORF">K3U94_04660</name>
</gene>
<feature type="compositionally biased region" description="Basic and acidic residues" evidence="4">
    <location>
        <begin position="1"/>
        <end position="14"/>
    </location>
</feature>
<dbReference type="AlphaFoldDB" id="A0A9X7WKG2"/>
<dbReference type="PANTHER" id="PTHR43132:SF8">
    <property type="entry name" value="HTH-TYPE TRANSCRIPTIONAL REGULATOR KMTR"/>
    <property type="match status" value="1"/>
</dbReference>
<dbReference type="InterPro" id="IPR036390">
    <property type="entry name" value="WH_DNA-bd_sf"/>
</dbReference>
<proteinExistence type="predicted"/>
<dbReference type="EMBL" id="CP080997">
    <property type="protein sequence ID" value="QZA09958.1"/>
    <property type="molecule type" value="Genomic_DNA"/>
</dbReference>
<dbReference type="NCBIfam" id="NF033788">
    <property type="entry name" value="HTH_metalloreg"/>
    <property type="match status" value="1"/>
</dbReference>
<dbReference type="CDD" id="cd00090">
    <property type="entry name" value="HTH_ARSR"/>
    <property type="match status" value="1"/>
</dbReference>
<dbReference type="Gene3D" id="1.10.10.10">
    <property type="entry name" value="Winged helix-like DNA-binding domain superfamily/Winged helix DNA-binding domain"/>
    <property type="match status" value="1"/>
</dbReference>
<feature type="domain" description="HTH arsR-type" evidence="5">
    <location>
        <begin position="25"/>
        <end position="119"/>
    </location>
</feature>
<feature type="compositionally biased region" description="Polar residues" evidence="4">
    <location>
        <begin position="15"/>
        <end position="29"/>
    </location>
</feature>
<dbReference type="PROSITE" id="PS50987">
    <property type="entry name" value="HTH_ARSR_2"/>
    <property type="match status" value="1"/>
</dbReference>
<evidence type="ECO:0000256" key="3">
    <source>
        <dbReference type="ARBA" id="ARBA00023163"/>
    </source>
</evidence>
<keyword evidence="2" id="KW-0238">DNA-binding</keyword>
<dbReference type="InterPro" id="IPR051011">
    <property type="entry name" value="Metal_resp_trans_reg"/>
</dbReference>
<evidence type="ECO:0000256" key="1">
    <source>
        <dbReference type="ARBA" id="ARBA00023015"/>
    </source>
</evidence>
<evidence type="ECO:0000313" key="7">
    <source>
        <dbReference type="Proteomes" id="UP000825008"/>
    </source>
</evidence>
<dbReference type="KEGG" id="mher:K3U94_04660"/>
<evidence type="ECO:0000256" key="4">
    <source>
        <dbReference type="SAM" id="MobiDB-lite"/>
    </source>
</evidence>
<dbReference type="InterPro" id="IPR001845">
    <property type="entry name" value="HTH_ArsR_DNA-bd_dom"/>
</dbReference>
<dbReference type="GO" id="GO:0003677">
    <property type="term" value="F:DNA binding"/>
    <property type="evidence" value="ECO:0007669"/>
    <property type="project" value="UniProtKB-KW"/>
</dbReference>
<evidence type="ECO:0000313" key="6">
    <source>
        <dbReference type="EMBL" id="QZA09958.1"/>
    </source>
</evidence>
<dbReference type="SUPFAM" id="SSF46785">
    <property type="entry name" value="Winged helix' DNA-binding domain"/>
    <property type="match status" value="1"/>
</dbReference>
<dbReference type="InterPro" id="IPR011991">
    <property type="entry name" value="ArsR-like_HTH"/>
</dbReference>
<evidence type="ECO:0000259" key="5">
    <source>
        <dbReference type="PROSITE" id="PS50987"/>
    </source>
</evidence>
<organism evidence="6 7">
    <name type="scientific">Mycolicibacter heraklionensis</name>
    <dbReference type="NCBI Taxonomy" id="512402"/>
    <lineage>
        <taxon>Bacteria</taxon>
        <taxon>Bacillati</taxon>
        <taxon>Actinomycetota</taxon>
        <taxon>Actinomycetes</taxon>
        <taxon>Mycobacteriales</taxon>
        <taxon>Mycobacteriaceae</taxon>
        <taxon>Mycolicibacter</taxon>
    </lineage>
</organism>
<dbReference type="Pfam" id="PF01022">
    <property type="entry name" value="HTH_5"/>
    <property type="match status" value="1"/>
</dbReference>